<evidence type="ECO:0000256" key="6">
    <source>
        <dbReference type="ARBA" id="ARBA00029467"/>
    </source>
</evidence>
<evidence type="ECO:0000256" key="2">
    <source>
        <dbReference type="ARBA" id="ARBA00022692"/>
    </source>
</evidence>
<sequence length="184" mass="19364">MEGRVLVVSIVVGFLGLLSVILGFVAEATRIKVSQLQFDGFTCVYPNSPATALGIVALLHRSALLFPWITAVIAALCLMLASAFNNSQKTTIYADGYYECYVVKPGVFAAGAIFSLVTVVLGVISYILSNNQGGIATGHPQYPTAGGNPNQAGIPMGQPQHQWGNNPAVPNQGSIPKGPQEYVV</sequence>
<evidence type="ECO:0000313" key="9">
    <source>
        <dbReference type="EMBL" id="SPC93424.1"/>
    </source>
</evidence>
<dbReference type="InterPro" id="IPR052222">
    <property type="entry name" value="DESIGUAL"/>
</dbReference>
<evidence type="ECO:0000256" key="4">
    <source>
        <dbReference type="ARBA" id="ARBA00022989"/>
    </source>
</evidence>
<dbReference type="EMBL" id="OIVN01001391">
    <property type="protein sequence ID" value="SPC93424.1"/>
    <property type="molecule type" value="Genomic_DNA"/>
</dbReference>
<keyword evidence="5 8" id="KW-0472">Membrane</keyword>
<keyword evidence="4 8" id="KW-1133">Transmembrane helix</keyword>
<comment type="subcellular location">
    <subcellularLocation>
        <location evidence="1">Endomembrane system</location>
        <topology evidence="1">Multi-pass membrane protein</topology>
    </subcellularLocation>
</comment>
<dbReference type="InterPro" id="IPR009606">
    <property type="entry name" value="DEAL/Modifying_wall_lignin1/2"/>
</dbReference>
<keyword evidence="3" id="KW-0732">Signal</keyword>
<protein>
    <submittedName>
        <fullName evidence="9">Uncharacterized protein</fullName>
    </submittedName>
</protein>
<evidence type="ECO:0000256" key="8">
    <source>
        <dbReference type="SAM" id="Phobius"/>
    </source>
</evidence>
<evidence type="ECO:0000256" key="1">
    <source>
        <dbReference type="ARBA" id="ARBA00004127"/>
    </source>
</evidence>
<evidence type="ECO:0000256" key="3">
    <source>
        <dbReference type="ARBA" id="ARBA00022729"/>
    </source>
</evidence>
<organism evidence="9">
    <name type="scientific">Fagus sylvatica</name>
    <name type="common">Beechnut</name>
    <dbReference type="NCBI Taxonomy" id="28930"/>
    <lineage>
        <taxon>Eukaryota</taxon>
        <taxon>Viridiplantae</taxon>
        <taxon>Streptophyta</taxon>
        <taxon>Embryophyta</taxon>
        <taxon>Tracheophyta</taxon>
        <taxon>Spermatophyta</taxon>
        <taxon>Magnoliopsida</taxon>
        <taxon>eudicotyledons</taxon>
        <taxon>Gunneridae</taxon>
        <taxon>Pentapetalae</taxon>
        <taxon>rosids</taxon>
        <taxon>fabids</taxon>
        <taxon>Fagales</taxon>
        <taxon>Fagaceae</taxon>
        <taxon>Fagus</taxon>
    </lineage>
</organism>
<keyword evidence="2 8" id="KW-0812">Transmembrane</keyword>
<feature type="region of interest" description="Disordered" evidence="7">
    <location>
        <begin position="139"/>
        <end position="184"/>
    </location>
</feature>
<dbReference type="GO" id="GO:0012505">
    <property type="term" value="C:endomembrane system"/>
    <property type="evidence" value="ECO:0007669"/>
    <property type="project" value="UniProtKB-SubCell"/>
</dbReference>
<dbReference type="AlphaFoldDB" id="A0A2N9G2X5"/>
<name>A0A2N9G2X5_FAGSY</name>
<feature type="transmembrane region" description="Helical" evidence="8">
    <location>
        <begin position="6"/>
        <end position="26"/>
    </location>
</feature>
<accession>A0A2N9G2X5</accession>
<gene>
    <name evidence="9" type="ORF">FSB_LOCUS21306</name>
</gene>
<reference evidence="9" key="1">
    <citation type="submission" date="2018-02" db="EMBL/GenBank/DDBJ databases">
        <authorList>
            <person name="Cohen D.B."/>
            <person name="Kent A.D."/>
        </authorList>
    </citation>
    <scope>NUCLEOTIDE SEQUENCE</scope>
</reference>
<dbReference type="PANTHER" id="PTHR31769">
    <property type="entry name" value="OS07G0462200 PROTEIN-RELATED"/>
    <property type="match status" value="1"/>
</dbReference>
<evidence type="ECO:0000256" key="5">
    <source>
        <dbReference type="ARBA" id="ARBA00023136"/>
    </source>
</evidence>
<comment type="similarity">
    <text evidence="6">Belongs to the DESIGUAL family.</text>
</comment>
<feature type="transmembrane region" description="Helical" evidence="8">
    <location>
        <begin position="106"/>
        <end position="128"/>
    </location>
</feature>
<feature type="transmembrane region" description="Helical" evidence="8">
    <location>
        <begin position="65"/>
        <end position="85"/>
    </location>
</feature>
<evidence type="ECO:0000256" key="7">
    <source>
        <dbReference type="SAM" id="MobiDB-lite"/>
    </source>
</evidence>
<proteinExistence type="inferred from homology"/>
<feature type="compositionally biased region" description="Polar residues" evidence="7">
    <location>
        <begin position="159"/>
        <end position="174"/>
    </location>
</feature>
<dbReference type="Pfam" id="PF06749">
    <property type="entry name" value="DUF1218"/>
    <property type="match status" value="1"/>
</dbReference>